<dbReference type="EMBL" id="CAJPWZ010002017">
    <property type="protein sequence ID" value="CAG2229189.1"/>
    <property type="molecule type" value="Genomic_DNA"/>
</dbReference>
<sequence>MPDSQEEVELHVLQNIEKKSELQELESQFSNKFALGKIESSKVKDFKTKYEQVYTESVQKIDQQEKLILDEVRKYAKDIREQLKSERQRIEKSVTEKEKDIAEVKEHLLNKQSIIQEILESNQAGQVFSAYQEFSEKDIKNASFKALPEDTKISFLLRTI</sequence>
<keyword evidence="1" id="KW-0175">Coiled coil</keyword>
<reference evidence="2" key="1">
    <citation type="submission" date="2021-03" db="EMBL/GenBank/DDBJ databases">
        <authorList>
            <person name="Bekaert M."/>
        </authorList>
    </citation>
    <scope>NUCLEOTIDE SEQUENCE</scope>
</reference>
<name>A0A8S3T6J8_MYTED</name>
<evidence type="ECO:0000256" key="1">
    <source>
        <dbReference type="SAM" id="Coils"/>
    </source>
</evidence>
<evidence type="ECO:0000313" key="3">
    <source>
        <dbReference type="Proteomes" id="UP000683360"/>
    </source>
</evidence>
<gene>
    <name evidence="2" type="ORF">MEDL_42098</name>
</gene>
<feature type="coiled-coil region" evidence="1">
    <location>
        <begin position="69"/>
        <end position="107"/>
    </location>
</feature>
<keyword evidence="3" id="KW-1185">Reference proteome</keyword>
<accession>A0A8S3T6J8</accession>
<evidence type="ECO:0000313" key="2">
    <source>
        <dbReference type="EMBL" id="CAG2229189.1"/>
    </source>
</evidence>
<dbReference type="Proteomes" id="UP000683360">
    <property type="component" value="Unassembled WGS sequence"/>
</dbReference>
<dbReference type="OrthoDB" id="6270329at2759"/>
<dbReference type="AlphaFoldDB" id="A0A8S3T6J8"/>
<organism evidence="2 3">
    <name type="scientific">Mytilus edulis</name>
    <name type="common">Blue mussel</name>
    <dbReference type="NCBI Taxonomy" id="6550"/>
    <lineage>
        <taxon>Eukaryota</taxon>
        <taxon>Metazoa</taxon>
        <taxon>Spiralia</taxon>
        <taxon>Lophotrochozoa</taxon>
        <taxon>Mollusca</taxon>
        <taxon>Bivalvia</taxon>
        <taxon>Autobranchia</taxon>
        <taxon>Pteriomorphia</taxon>
        <taxon>Mytilida</taxon>
        <taxon>Mytiloidea</taxon>
        <taxon>Mytilidae</taxon>
        <taxon>Mytilinae</taxon>
        <taxon>Mytilus</taxon>
    </lineage>
</organism>
<protein>
    <submittedName>
        <fullName evidence="2">Uncharacterized protein</fullName>
    </submittedName>
</protein>
<comment type="caution">
    <text evidence="2">The sequence shown here is derived from an EMBL/GenBank/DDBJ whole genome shotgun (WGS) entry which is preliminary data.</text>
</comment>
<proteinExistence type="predicted"/>